<evidence type="ECO:0000313" key="1">
    <source>
        <dbReference type="EMBL" id="MCX2738325.1"/>
    </source>
</evidence>
<dbReference type="Proteomes" id="UP001207228">
    <property type="component" value="Unassembled WGS sequence"/>
</dbReference>
<organism evidence="1 2">
    <name type="scientific">Pontibacter anaerobius</name>
    <dbReference type="NCBI Taxonomy" id="2993940"/>
    <lineage>
        <taxon>Bacteria</taxon>
        <taxon>Pseudomonadati</taxon>
        <taxon>Bacteroidota</taxon>
        <taxon>Cytophagia</taxon>
        <taxon>Cytophagales</taxon>
        <taxon>Hymenobacteraceae</taxon>
        <taxon>Pontibacter</taxon>
    </lineage>
</organism>
<protein>
    <submittedName>
        <fullName evidence="1">Uncharacterized protein</fullName>
    </submittedName>
</protein>
<accession>A0ABT3RAI9</accession>
<name>A0ABT3RAI9_9BACT</name>
<comment type="caution">
    <text evidence="1">The sequence shown here is derived from an EMBL/GenBank/DDBJ whole genome shotgun (WGS) entry which is preliminary data.</text>
</comment>
<dbReference type="RefSeq" id="WP_266050400.1">
    <property type="nucleotide sequence ID" value="NZ_JAPFQO010000001.1"/>
</dbReference>
<dbReference type="EMBL" id="JAPFQO010000001">
    <property type="protein sequence ID" value="MCX2738325.1"/>
    <property type="molecule type" value="Genomic_DNA"/>
</dbReference>
<keyword evidence="2" id="KW-1185">Reference proteome</keyword>
<evidence type="ECO:0000313" key="2">
    <source>
        <dbReference type="Proteomes" id="UP001207228"/>
    </source>
</evidence>
<proteinExistence type="predicted"/>
<sequence length="186" mass="20781">MTTQPLPKPILFHPLKHHLGYIREFAQAGVLLPEQELKRAFRRIGGSQLDLYIGPLSPLQISEEVVLYLQQQGLLQPEAFRPYLALNGYRICTLSDGSAWALRWGVQEGRHVHLHPGRYSLHTLRVKANHLKTALAAAVACAKYEQPLSLELLNKVRASLLDLPPVQGYTAEEGLGKVLELVLRGV</sequence>
<gene>
    <name evidence="1" type="ORF">OO017_00055</name>
</gene>
<reference evidence="1 2" key="1">
    <citation type="submission" date="2022-11" db="EMBL/GenBank/DDBJ databases">
        <title>The characterization of three novel Bacteroidetes species and genomic analysis of their roles in tidal elemental geochemical cycles.</title>
        <authorList>
            <person name="Ma K.-J."/>
        </authorList>
    </citation>
    <scope>NUCLEOTIDE SEQUENCE [LARGE SCALE GENOMIC DNA]</scope>
    <source>
        <strain evidence="1 2">M82</strain>
    </source>
</reference>